<keyword evidence="4" id="KW-1185">Reference proteome</keyword>
<gene>
    <name evidence="3" type="ORF">BS50DRAFT_572478</name>
</gene>
<feature type="compositionally biased region" description="Polar residues" evidence="1">
    <location>
        <begin position="497"/>
        <end position="511"/>
    </location>
</feature>
<reference evidence="3 4" key="1">
    <citation type="journal article" date="2018" name="Front. Microbiol.">
        <title>Genome-Wide Analysis of Corynespora cassiicola Leaf Fall Disease Putative Effectors.</title>
        <authorList>
            <person name="Lopez D."/>
            <person name="Ribeiro S."/>
            <person name="Label P."/>
            <person name="Fumanal B."/>
            <person name="Venisse J.S."/>
            <person name="Kohler A."/>
            <person name="de Oliveira R.R."/>
            <person name="Labutti K."/>
            <person name="Lipzen A."/>
            <person name="Lail K."/>
            <person name="Bauer D."/>
            <person name="Ohm R.A."/>
            <person name="Barry K.W."/>
            <person name="Spatafora J."/>
            <person name="Grigoriev I.V."/>
            <person name="Martin F.M."/>
            <person name="Pujade-Renaud V."/>
        </authorList>
    </citation>
    <scope>NUCLEOTIDE SEQUENCE [LARGE SCALE GENOMIC DNA]</scope>
    <source>
        <strain evidence="3 4">Philippines</strain>
    </source>
</reference>
<feature type="compositionally biased region" description="Basic and acidic residues" evidence="1">
    <location>
        <begin position="409"/>
        <end position="418"/>
    </location>
</feature>
<feature type="compositionally biased region" description="Low complexity" evidence="1">
    <location>
        <begin position="1"/>
        <end position="16"/>
    </location>
</feature>
<feature type="compositionally biased region" description="Pro residues" evidence="1">
    <location>
        <begin position="648"/>
        <end position="660"/>
    </location>
</feature>
<dbReference type="Proteomes" id="UP000240883">
    <property type="component" value="Unassembled WGS sequence"/>
</dbReference>
<dbReference type="InterPro" id="IPR026797">
    <property type="entry name" value="HAUS_6"/>
</dbReference>
<dbReference type="GO" id="GO:1990498">
    <property type="term" value="C:mitotic spindle microtubule"/>
    <property type="evidence" value="ECO:0007669"/>
    <property type="project" value="TreeGrafter"/>
</dbReference>
<evidence type="ECO:0000259" key="2">
    <source>
        <dbReference type="Pfam" id="PF14661"/>
    </source>
</evidence>
<evidence type="ECO:0000256" key="1">
    <source>
        <dbReference type="SAM" id="MobiDB-lite"/>
    </source>
</evidence>
<dbReference type="STRING" id="1448308.A0A2T2NVA4"/>
<feature type="compositionally biased region" description="Pro residues" evidence="1">
    <location>
        <begin position="569"/>
        <end position="584"/>
    </location>
</feature>
<dbReference type="PANTHER" id="PTHR16151">
    <property type="entry name" value="HAUS AUGMIN-LIKE COMPLEX SUBUNIT 6"/>
    <property type="match status" value="1"/>
</dbReference>
<protein>
    <recommendedName>
        <fullName evidence="2">HAUS augmin-like complex subunit 6 N-terminal domain-containing protein</fullName>
    </recommendedName>
</protein>
<feature type="region of interest" description="Disordered" evidence="1">
    <location>
        <begin position="629"/>
        <end position="661"/>
    </location>
</feature>
<dbReference type="GO" id="GO:0051225">
    <property type="term" value="P:spindle assembly"/>
    <property type="evidence" value="ECO:0007669"/>
    <property type="project" value="InterPro"/>
</dbReference>
<feature type="region of interest" description="Disordered" evidence="1">
    <location>
        <begin position="1"/>
        <end position="35"/>
    </location>
</feature>
<feature type="compositionally biased region" description="Polar residues" evidence="1">
    <location>
        <begin position="694"/>
        <end position="704"/>
    </location>
</feature>
<accession>A0A2T2NVA4</accession>
<dbReference type="OrthoDB" id="5575722at2759"/>
<evidence type="ECO:0000313" key="4">
    <source>
        <dbReference type="Proteomes" id="UP000240883"/>
    </source>
</evidence>
<feature type="region of interest" description="Disordered" evidence="1">
    <location>
        <begin position="780"/>
        <end position="811"/>
    </location>
</feature>
<dbReference type="PRINTS" id="PR01217">
    <property type="entry name" value="PRICHEXTENSN"/>
</dbReference>
<dbReference type="EMBL" id="KZ678133">
    <property type="protein sequence ID" value="PSN69324.1"/>
    <property type="molecule type" value="Genomic_DNA"/>
</dbReference>
<dbReference type="Pfam" id="PF14661">
    <property type="entry name" value="HAUS6_N"/>
    <property type="match status" value="1"/>
</dbReference>
<organism evidence="3 4">
    <name type="scientific">Corynespora cassiicola Philippines</name>
    <dbReference type="NCBI Taxonomy" id="1448308"/>
    <lineage>
        <taxon>Eukaryota</taxon>
        <taxon>Fungi</taxon>
        <taxon>Dikarya</taxon>
        <taxon>Ascomycota</taxon>
        <taxon>Pezizomycotina</taxon>
        <taxon>Dothideomycetes</taxon>
        <taxon>Pleosporomycetidae</taxon>
        <taxon>Pleosporales</taxon>
        <taxon>Corynesporascaceae</taxon>
        <taxon>Corynespora</taxon>
    </lineage>
</organism>
<dbReference type="AlphaFoldDB" id="A0A2T2NVA4"/>
<dbReference type="GO" id="GO:0008017">
    <property type="term" value="F:microtubule binding"/>
    <property type="evidence" value="ECO:0007669"/>
    <property type="project" value="TreeGrafter"/>
</dbReference>
<proteinExistence type="predicted"/>
<evidence type="ECO:0000313" key="3">
    <source>
        <dbReference type="EMBL" id="PSN69324.1"/>
    </source>
</evidence>
<feature type="region of interest" description="Disordered" evidence="1">
    <location>
        <begin position="409"/>
        <end position="588"/>
    </location>
</feature>
<sequence length="830" mass="92760">MSRTTSQASSATSTATNGLSRTASVKATTKPTSSANPIAVSDTKLFVTNLRLLDFELCSDWPNITAQTFSARNADQKQRIGGVEWALYRLFEIWDPEETAQKLRPFFPPLEPLQSLNLRAALYRSLNDLKKNGVLGRETVLRKTMLDECKGDKFYEILAVFSTAVLKKALDSQRNRNTAPAVARRLATASMLPPDTHASLLPLAIAHKAALLNVLRRKDEKRRRFAEFEALLNTKADEINRRIRKCKETPRAQRPAVPQREADAIKKQLRNNWIGNQKWLDTMLHGDDVQAEDAFLGNSFQKVWYMVERGRKVEDAAPESGLLENLQNRLQEQQARLQKWKTFHQKMNEQDKKTSVPSKSQAPVTELTFDAHLQLQLPKPNTALHEEAARAPLRDEYQDLLSEMDEELARVARSRHDQSAFTSSRRRTSSQSVSRSPVRRRMSRQSSGTKVPIVPTVSTQSPSPARRLSREKVPTRPMPRQEPVAATSLDSDATLIGRTSTTYDASATRTLESPAGPQTELPEEHHESHSYSRNRVQELSPSPGNTVALPSITSPPHLPQPTKSHTYPSPSPPSYFPSEPPALEPPDHSTEELMAEAIISSIGNATPSPIKQPQPRPSLLERTRMSMARNPSFPPITESPTPQDSPSLPEPPTISYPPPTISLLDRTRLSMAAMHTTQQPKPPHDQKKPRKSSRQSLYPVNQFDTPRTRKSIQMLEDERGFGTAAAQSTPKEDLFEDEADYDRVFKSRPRIATSPIFSPAVAEDENTPVVGREEGVTGVDLGDVDVDEDEDGFTQTLEASPSKRRGDEGAVKYRGVQEQKRIGSFNTIAF</sequence>
<dbReference type="GO" id="GO:0070652">
    <property type="term" value="C:HAUS complex"/>
    <property type="evidence" value="ECO:0007669"/>
    <property type="project" value="InterPro"/>
</dbReference>
<feature type="domain" description="HAUS augmin-like complex subunit 6 N-terminal" evidence="2">
    <location>
        <begin position="46"/>
        <end position="273"/>
    </location>
</feature>
<name>A0A2T2NVA4_CORCC</name>
<feature type="region of interest" description="Disordered" evidence="1">
    <location>
        <begin position="674"/>
        <end position="704"/>
    </location>
</feature>
<dbReference type="PANTHER" id="PTHR16151:SF2">
    <property type="entry name" value="HAUS AUGMIN-LIKE COMPLEX SUBUNIT 6"/>
    <property type="match status" value="1"/>
</dbReference>
<dbReference type="InterPro" id="IPR028163">
    <property type="entry name" value="HAUS_6_N"/>
</dbReference>
<feature type="compositionally biased region" description="Polar residues" evidence="1">
    <location>
        <begin position="17"/>
        <end position="35"/>
    </location>
</feature>
<feature type="compositionally biased region" description="Polar residues" evidence="1">
    <location>
        <begin position="531"/>
        <end position="545"/>
    </location>
</feature>
<feature type="compositionally biased region" description="Acidic residues" evidence="1">
    <location>
        <begin position="782"/>
        <end position="792"/>
    </location>
</feature>